<dbReference type="HOGENOM" id="CLU_956020_0_0_6"/>
<dbReference type="eggNOG" id="COG4913">
    <property type="taxonomic scope" value="Bacteria"/>
</dbReference>
<dbReference type="Pfam" id="PF13558">
    <property type="entry name" value="SbcC_Walker_B"/>
    <property type="match status" value="1"/>
</dbReference>
<evidence type="ECO:0000313" key="1">
    <source>
        <dbReference type="EMBL" id="CDM38763.1"/>
    </source>
</evidence>
<dbReference type="Proteomes" id="UP000032841">
    <property type="component" value="Chromosome"/>
</dbReference>
<evidence type="ECO:0000313" key="2">
    <source>
        <dbReference type="Proteomes" id="UP000032841"/>
    </source>
</evidence>
<name>W6QS22_ECTO5</name>
<gene>
    <name evidence="1" type="ORF">BN5_0148</name>
</gene>
<dbReference type="AlphaFoldDB" id="W6QS22"/>
<reference evidence="1 2" key="1">
    <citation type="submission" date="2013-11" db="EMBL/GenBank/DDBJ databases">
        <title>Complete genome sequence of the cyanide-degrading bacterium Pseudomonas pseudoalcaligenes CECT 5344.</title>
        <authorList>
            <person name="Wibberg D."/>
            <person name="Puehler A."/>
            <person name="Schlueter A."/>
        </authorList>
    </citation>
    <scope>NUCLEOTIDE SEQUENCE [LARGE SCALE GENOMIC DNA]</scope>
    <source>
        <strain evidence="2">CECT 5344</strain>
    </source>
</reference>
<proteinExistence type="predicted"/>
<protein>
    <submittedName>
        <fullName evidence="1">Uncharacterized protein</fullName>
    </submittedName>
</protein>
<sequence>MLVEHHDKLVSLKRSFNTAFVSNLCHAIYQAIYDGRRVLEELNEELENHAFGADQETYSFQSDWVPEFYDYWKFFEEIVKQPLLGEALDLAEMELSERSCKVRDKLMAMLLDEDETKAMRELDRICDYRNYRKYEILRQPKGKAPIPLSQYGTGSGGQSETPFYIIRSAAVTAAFRFREGVNHLRMVLVDEAFSRMDETRSREVIDYLTKSLGLQLLFVMPSSKSGAFLDLISNQFVFAKCPAPQKIGELNTLVHVDRQKLNQDKIQALWANYKRLIYNQASFDFMEEFVG</sequence>
<dbReference type="EMBL" id="HG916826">
    <property type="protein sequence ID" value="CDM38763.1"/>
    <property type="molecule type" value="Genomic_DNA"/>
</dbReference>
<accession>W6QS22</accession>
<dbReference type="RefSeq" id="WP_004423116.1">
    <property type="nucleotide sequence ID" value="NZ_HG916826.1"/>
</dbReference>
<dbReference type="OrthoDB" id="174137at2"/>
<dbReference type="KEGG" id="ppse:BN5_0148"/>
<organism evidence="1 2">
    <name type="scientific">Ectopseudomonas oleovorans (strain CECT 5344)</name>
    <name type="common">Pseudomonas pseudoalcaligenes</name>
    <dbReference type="NCBI Taxonomy" id="1182590"/>
    <lineage>
        <taxon>Bacteria</taxon>
        <taxon>Pseudomonadati</taxon>
        <taxon>Pseudomonadota</taxon>
        <taxon>Gammaproteobacteria</taxon>
        <taxon>Pseudomonadales</taxon>
        <taxon>Pseudomonadaceae</taxon>
        <taxon>Ectopseudomonas</taxon>
    </lineage>
</organism>